<reference evidence="1 2" key="1">
    <citation type="submission" date="2015-01" db="EMBL/GenBank/DDBJ databases">
        <title>The Genome Sequence of Cryptococcus gattii EJB2.</title>
        <authorList>
            <consortium name="The Broad Institute Genomics Platform"/>
            <person name="Cuomo C."/>
            <person name="Litvintseva A."/>
            <person name="Chen Y."/>
            <person name="Heitman J."/>
            <person name="Sun S."/>
            <person name="Springer D."/>
            <person name="Dromer F."/>
            <person name="Young S."/>
            <person name="Zeng Q."/>
            <person name="Gargeya S."/>
            <person name="Abouelleil A."/>
            <person name="Alvarado L."/>
            <person name="Chapman S.B."/>
            <person name="Gainer-Dewar J."/>
            <person name="Goldberg J."/>
            <person name="Griggs A."/>
            <person name="Gujja S."/>
            <person name="Hansen M."/>
            <person name="Howarth C."/>
            <person name="Imamovic A."/>
            <person name="Larimer J."/>
            <person name="Murphy C."/>
            <person name="Naylor J."/>
            <person name="Pearson M."/>
            <person name="Priest M."/>
            <person name="Roberts A."/>
            <person name="Saif S."/>
            <person name="Shea T."/>
            <person name="Sykes S."/>
            <person name="Wortman J."/>
            <person name="Nusbaum C."/>
            <person name="Birren B."/>
        </authorList>
    </citation>
    <scope>NUCLEOTIDE SEQUENCE [LARGE SCALE GENOMIC DNA]</scope>
    <source>
        <strain evidence="1 2">EJB2</strain>
    </source>
</reference>
<evidence type="ECO:0000313" key="1">
    <source>
        <dbReference type="EMBL" id="KIR76220.1"/>
    </source>
</evidence>
<dbReference type="Proteomes" id="UP000054272">
    <property type="component" value="Unassembled WGS sequence"/>
</dbReference>
<dbReference type="EMBL" id="KN848807">
    <property type="protein sequence ID" value="KIR76220.1"/>
    <property type="molecule type" value="Genomic_DNA"/>
</dbReference>
<accession>A0ABR5BKP4</accession>
<organism evidence="1 2">
    <name type="scientific">Cryptococcus gattii EJB2</name>
    <dbReference type="NCBI Taxonomy" id="1296103"/>
    <lineage>
        <taxon>Eukaryota</taxon>
        <taxon>Fungi</taxon>
        <taxon>Dikarya</taxon>
        <taxon>Basidiomycota</taxon>
        <taxon>Agaricomycotina</taxon>
        <taxon>Tremellomycetes</taxon>
        <taxon>Tremellales</taxon>
        <taxon>Cryptococcaceae</taxon>
        <taxon>Cryptococcus</taxon>
        <taxon>Cryptococcus gattii species complex</taxon>
    </lineage>
</organism>
<protein>
    <submittedName>
        <fullName evidence="1">Uncharacterized protein</fullName>
    </submittedName>
</protein>
<keyword evidence="2" id="KW-1185">Reference proteome</keyword>
<evidence type="ECO:0000313" key="2">
    <source>
        <dbReference type="Proteomes" id="UP000054272"/>
    </source>
</evidence>
<gene>
    <name evidence="1" type="ORF">I306_06754</name>
</gene>
<name>A0ABR5BKP4_9TREE</name>
<proteinExistence type="predicted"/>
<sequence length="99" mass="10996">MTAGYALRVRHIPAKSSSKERIRSAVAQKIPLMISAPPVGHRDSKHGEASGHDLAQQCCSSEHLSYGLPCPKIEREQRQEQLQSLQLDPVSRVTRSYFG</sequence>